<comment type="caution">
    <text evidence="3">The sequence shown here is derived from an EMBL/GenBank/DDBJ whole genome shotgun (WGS) entry which is preliminary data.</text>
</comment>
<dbReference type="EMBL" id="BAAAZA010000019">
    <property type="protein sequence ID" value="GAA3883981.1"/>
    <property type="molecule type" value="Genomic_DNA"/>
</dbReference>
<organism evidence="3 4">
    <name type="scientific">Streptomyces lannensis</name>
    <dbReference type="NCBI Taxonomy" id="766498"/>
    <lineage>
        <taxon>Bacteria</taxon>
        <taxon>Bacillati</taxon>
        <taxon>Actinomycetota</taxon>
        <taxon>Actinomycetes</taxon>
        <taxon>Kitasatosporales</taxon>
        <taxon>Streptomycetaceae</taxon>
        <taxon>Streptomyces</taxon>
    </lineage>
</organism>
<protein>
    <recommendedName>
        <fullName evidence="5">Lipoprotein</fullName>
    </recommendedName>
</protein>
<keyword evidence="4" id="KW-1185">Reference proteome</keyword>
<feature type="chain" id="PRO_5045985152" description="Lipoprotein" evidence="2">
    <location>
        <begin position="23"/>
        <end position="177"/>
    </location>
</feature>
<feature type="signal peptide" evidence="2">
    <location>
        <begin position="1"/>
        <end position="22"/>
    </location>
</feature>
<dbReference type="Proteomes" id="UP001501563">
    <property type="component" value="Unassembled WGS sequence"/>
</dbReference>
<dbReference type="PROSITE" id="PS51257">
    <property type="entry name" value="PROKAR_LIPOPROTEIN"/>
    <property type="match status" value="1"/>
</dbReference>
<gene>
    <name evidence="3" type="ORF">GCM10022207_58820</name>
</gene>
<keyword evidence="2" id="KW-0732">Signal</keyword>
<sequence length="177" mass="18429">MQMTRMRVAAALLLLATMGVLAACDDQGSATDDDHPSAQDSARPVRAPTTAGAATRCTTVGDEEDSAISGGVIAGPFAGMRGAGHESGLAKFWVAASNRQSRTDDAVIRVEVVDAERPSDPALYVRAAKDIKTVVPPPTAGPERIYNGTIFVPTSADTKLRITVTIGEATGCFVTRL</sequence>
<evidence type="ECO:0000256" key="2">
    <source>
        <dbReference type="SAM" id="SignalP"/>
    </source>
</evidence>
<evidence type="ECO:0000313" key="3">
    <source>
        <dbReference type="EMBL" id="GAA3883981.1"/>
    </source>
</evidence>
<reference evidence="4" key="1">
    <citation type="journal article" date="2019" name="Int. J. Syst. Evol. Microbiol.">
        <title>The Global Catalogue of Microorganisms (GCM) 10K type strain sequencing project: providing services to taxonomists for standard genome sequencing and annotation.</title>
        <authorList>
            <consortium name="The Broad Institute Genomics Platform"/>
            <consortium name="The Broad Institute Genome Sequencing Center for Infectious Disease"/>
            <person name="Wu L."/>
            <person name="Ma J."/>
        </authorList>
    </citation>
    <scope>NUCLEOTIDE SEQUENCE [LARGE SCALE GENOMIC DNA]</scope>
    <source>
        <strain evidence="4">JCM 16578</strain>
    </source>
</reference>
<feature type="region of interest" description="Disordered" evidence="1">
    <location>
        <begin position="27"/>
        <end position="62"/>
    </location>
</feature>
<evidence type="ECO:0008006" key="5">
    <source>
        <dbReference type="Google" id="ProtNLM"/>
    </source>
</evidence>
<evidence type="ECO:0000256" key="1">
    <source>
        <dbReference type="SAM" id="MobiDB-lite"/>
    </source>
</evidence>
<proteinExistence type="predicted"/>
<accession>A0ABP7KRR2</accession>
<evidence type="ECO:0000313" key="4">
    <source>
        <dbReference type="Proteomes" id="UP001501563"/>
    </source>
</evidence>
<name>A0ABP7KRR2_9ACTN</name>